<evidence type="ECO:0000313" key="7">
    <source>
        <dbReference type="Proteomes" id="UP001346149"/>
    </source>
</evidence>
<dbReference type="GO" id="GO:0019693">
    <property type="term" value="P:ribose phosphate metabolic process"/>
    <property type="evidence" value="ECO:0007669"/>
    <property type="project" value="TreeGrafter"/>
</dbReference>
<name>A0AAN7MUL8_TRANT</name>
<dbReference type="GO" id="GO:0006753">
    <property type="term" value="P:nucleoside phosphate metabolic process"/>
    <property type="evidence" value="ECO:0007669"/>
    <property type="project" value="TreeGrafter"/>
</dbReference>
<sequence length="264" mass="30571">MAMRSVVRRGGVNRMMETTRGAARQFSDIKGRVLSEEERAVENVYIQKMEREKMEKMKKKAEKEKAAKEKEAEKSLYSEADHYSLKDDTNKQLRDEKEGLCSSAMETPPEGYRRNVGICLINSSKKIFSASRLRGSGAWQMPQGGIEDGENPKDAAFRELREETGVSSAELLGEIPFWLTYDYPPKARESLRIRWGKDHKGQTQKWFLFKFTGKEEEINLLGDGTEEPEFERWSWMSPEQLVDLVVEFKKPVYKEVFSFFSSHL</sequence>
<organism evidence="6 7">
    <name type="scientific">Trapa natans</name>
    <name type="common">Water chestnut</name>
    <dbReference type="NCBI Taxonomy" id="22666"/>
    <lineage>
        <taxon>Eukaryota</taxon>
        <taxon>Viridiplantae</taxon>
        <taxon>Streptophyta</taxon>
        <taxon>Embryophyta</taxon>
        <taxon>Tracheophyta</taxon>
        <taxon>Spermatophyta</taxon>
        <taxon>Magnoliopsida</taxon>
        <taxon>eudicotyledons</taxon>
        <taxon>Gunneridae</taxon>
        <taxon>Pentapetalae</taxon>
        <taxon>rosids</taxon>
        <taxon>malvids</taxon>
        <taxon>Myrtales</taxon>
        <taxon>Lythraceae</taxon>
        <taxon>Trapa</taxon>
    </lineage>
</organism>
<reference evidence="6 7" key="1">
    <citation type="journal article" date="2023" name="Hortic Res">
        <title>Pangenome of water caltrop reveals structural variations and asymmetric subgenome divergence after allopolyploidization.</title>
        <authorList>
            <person name="Zhang X."/>
            <person name="Chen Y."/>
            <person name="Wang L."/>
            <person name="Yuan Y."/>
            <person name="Fang M."/>
            <person name="Shi L."/>
            <person name="Lu R."/>
            <person name="Comes H.P."/>
            <person name="Ma Y."/>
            <person name="Chen Y."/>
            <person name="Huang G."/>
            <person name="Zhou Y."/>
            <person name="Zheng Z."/>
            <person name="Qiu Y."/>
        </authorList>
    </citation>
    <scope>NUCLEOTIDE SEQUENCE [LARGE SCALE GENOMIC DNA]</scope>
    <source>
        <strain evidence="6">F231</strain>
    </source>
</reference>
<evidence type="ECO:0000313" key="6">
    <source>
        <dbReference type="EMBL" id="KAK4799148.1"/>
    </source>
</evidence>
<keyword evidence="2 3" id="KW-0378">Hydrolase</keyword>
<gene>
    <name evidence="6" type="ORF">SAY86_024513</name>
</gene>
<dbReference type="SUPFAM" id="SSF55811">
    <property type="entry name" value="Nudix"/>
    <property type="match status" value="1"/>
</dbReference>
<proteinExistence type="inferred from homology"/>
<dbReference type="InterPro" id="IPR020084">
    <property type="entry name" value="NUDIX_hydrolase_CS"/>
</dbReference>
<feature type="coiled-coil region" evidence="4">
    <location>
        <begin position="46"/>
        <end position="74"/>
    </location>
</feature>
<comment type="caution">
    <text evidence="6">The sequence shown here is derived from an EMBL/GenBank/DDBJ whole genome shotgun (WGS) entry which is preliminary data.</text>
</comment>
<dbReference type="GO" id="GO:0008893">
    <property type="term" value="F:guanosine-3',5'-bis(diphosphate) 3'-diphosphatase activity"/>
    <property type="evidence" value="ECO:0007669"/>
    <property type="project" value="TreeGrafter"/>
</dbReference>
<dbReference type="PANTHER" id="PTHR11839">
    <property type="entry name" value="UDP/ADP-SUGAR PYROPHOSPHATASE"/>
    <property type="match status" value="1"/>
</dbReference>
<dbReference type="AlphaFoldDB" id="A0AAN7MUL8"/>
<dbReference type="PRINTS" id="PR00502">
    <property type="entry name" value="NUDIXFAMILY"/>
</dbReference>
<dbReference type="EMBL" id="JAXQNO010000004">
    <property type="protein sequence ID" value="KAK4799148.1"/>
    <property type="molecule type" value="Genomic_DNA"/>
</dbReference>
<dbReference type="NCBIfam" id="NF001936">
    <property type="entry name" value="PRK00714.1-3"/>
    <property type="match status" value="1"/>
</dbReference>
<comment type="cofactor">
    <cofactor evidence="1">
        <name>Mn(2+)</name>
        <dbReference type="ChEBI" id="CHEBI:29035"/>
    </cofactor>
</comment>
<dbReference type="NCBIfam" id="NF001938">
    <property type="entry name" value="PRK00714.1-5"/>
    <property type="match status" value="1"/>
</dbReference>
<comment type="similarity">
    <text evidence="3">Belongs to the Nudix hydrolase family.</text>
</comment>
<dbReference type="PROSITE" id="PS51462">
    <property type="entry name" value="NUDIX"/>
    <property type="match status" value="1"/>
</dbReference>
<evidence type="ECO:0000256" key="3">
    <source>
        <dbReference type="RuleBase" id="RU003476"/>
    </source>
</evidence>
<evidence type="ECO:0000256" key="1">
    <source>
        <dbReference type="ARBA" id="ARBA00001936"/>
    </source>
</evidence>
<dbReference type="PANTHER" id="PTHR11839:SF22">
    <property type="entry name" value="NUDIX HYDROLASE 26, CHLOROPLASTIC"/>
    <property type="match status" value="1"/>
</dbReference>
<dbReference type="CDD" id="cd03671">
    <property type="entry name" value="NUDIX_Ap4A_hydrolase_plant_like"/>
    <property type="match status" value="1"/>
</dbReference>
<dbReference type="Proteomes" id="UP001346149">
    <property type="component" value="Unassembled WGS sequence"/>
</dbReference>
<protein>
    <recommendedName>
        <fullName evidence="5">Nudix hydrolase domain-containing protein</fullName>
    </recommendedName>
</protein>
<evidence type="ECO:0000256" key="2">
    <source>
        <dbReference type="ARBA" id="ARBA00022801"/>
    </source>
</evidence>
<dbReference type="GO" id="GO:0034432">
    <property type="term" value="F:bis(5'-adenosyl)-pentaphosphatase activity"/>
    <property type="evidence" value="ECO:0007669"/>
    <property type="project" value="TreeGrafter"/>
</dbReference>
<dbReference type="Gene3D" id="3.90.79.10">
    <property type="entry name" value="Nucleoside Triphosphate Pyrophosphohydrolase"/>
    <property type="match status" value="1"/>
</dbReference>
<keyword evidence="4" id="KW-0175">Coiled coil</keyword>
<dbReference type="Pfam" id="PF00293">
    <property type="entry name" value="NUDIX"/>
    <property type="match status" value="1"/>
</dbReference>
<dbReference type="InterPro" id="IPR022927">
    <property type="entry name" value="RppH"/>
</dbReference>
<dbReference type="InterPro" id="IPR020476">
    <property type="entry name" value="Nudix_hydrolase"/>
</dbReference>
<dbReference type="InterPro" id="IPR015797">
    <property type="entry name" value="NUDIX_hydrolase-like_dom_sf"/>
</dbReference>
<dbReference type="InterPro" id="IPR000086">
    <property type="entry name" value="NUDIX_hydrolase_dom"/>
</dbReference>
<feature type="domain" description="Nudix hydrolase" evidence="5">
    <location>
        <begin position="111"/>
        <end position="258"/>
    </location>
</feature>
<keyword evidence="7" id="KW-1185">Reference proteome</keyword>
<dbReference type="Gene3D" id="1.20.5.500">
    <property type="entry name" value="Single helix bin"/>
    <property type="match status" value="1"/>
</dbReference>
<dbReference type="GO" id="GO:0009507">
    <property type="term" value="C:chloroplast"/>
    <property type="evidence" value="ECO:0007669"/>
    <property type="project" value="TreeGrafter"/>
</dbReference>
<accession>A0AAN7MUL8</accession>
<evidence type="ECO:0000256" key="4">
    <source>
        <dbReference type="SAM" id="Coils"/>
    </source>
</evidence>
<dbReference type="PROSITE" id="PS00893">
    <property type="entry name" value="NUDIX_BOX"/>
    <property type="match status" value="1"/>
</dbReference>
<evidence type="ECO:0000259" key="5">
    <source>
        <dbReference type="PROSITE" id="PS51462"/>
    </source>
</evidence>